<comment type="catalytic activity">
    <reaction evidence="12">
        <text>3-O-(beta-D-glucosyl)-L-seryl-[EGF-like domain protein] + UDP-alpha-D-xylose = 3-O-[alpha-D-xylosyl-(1-&gt;3)-beta-D-glucosyl]-L-seryl-[EGF-like domain protein] + UDP + H(+)</text>
        <dbReference type="Rhea" id="RHEA:56064"/>
        <dbReference type="Rhea" id="RHEA-COMP:14610"/>
        <dbReference type="Rhea" id="RHEA-COMP:14611"/>
        <dbReference type="ChEBI" id="CHEBI:15378"/>
        <dbReference type="ChEBI" id="CHEBI:57632"/>
        <dbReference type="ChEBI" id="CHEBI:58223"/>
        <dbReference type="ChEBI" id="CHEBI:140575"/>
        <dbReference type="ChEBI" id="CHEBI:140576"/>
        <dbReference type="EC" id="2.4.2.42"/>
    </reaction>
</comment>
<feature type="transmembrane region" description="Helical" evidence="13">
    <location>
        <begin position="7"/>
        <end position="26"/>
    </location>
</feature>
<evidence type="ECO:0000256" key="7">
    <source>
        <dbReference type="ARBA" id="ARBA00022989"/>
    </source>
</evidence>
<sequence>MSFTSNVNVLFVCIVISSALLYYLSLSFSSTSVSTQVAHTHFKNELSTHNTSLKNGLTLVDSQERFPEIVVAVVACGDRLGETLAMLKSALIFTEWWQPLRFVIFSDDVLMPSFKEKLTEWKLLVNNTLEFELHPITFPKKGNAEEWRKLFKPCASQRLFLPEILKQTDSVLYVDTDTLFLSPLKLIWKHFSAMNSSQMAALAFEHEDPNTGWYNRFAHHPFYGPYGVNSGVMLMNLTRMREFHWEDYVIPVYKEFKLKITWGDQDIINIIFHYYPHKLYIYSCRFNYRSDHCMYMSVCKSAEKEGVAVLHGSRGTFHSEKQPAFTAVYRAFEEYQLGTDLNQHLEMPLKAYLEETSGTNCGQIHHIFTQAMDKYILHSTVLP</sequence>
<dbReference type="PANTHER" id="PTHR46012">
    <property type="entry name" value="IP22168P"/>
    <property type="match status" value="1"/>
</dbReference>
<keyword evidence="5 13" id="KW-0812">Transmembrane</keyword>
<evidence type="ECO:0000256" key="4">
    <source>
        <dbReference type="ARBA" id="ARBA00022679"/>
    </source>
</evidence>
<dbReference type="Gene3D" id="3.90.550.10">
    <property type="entry name" value="Spore Coat Polysaccharide Biosynthesis Protein SpsA, Chain A"/>
    <property type="match status" value="1"/>
</dbReference>
<reference evidence="15" key="1">
    <citation type="submission" date="2025-08" db="UniProtKB">
        <authorList>
            <consortium name="RefSeq"/>
        </authorList>
    </citation>
    <scope>IDENTIFICATION</scope>
    <source>
        <tissue evidence="15">Total insect</tissue>
    </source>
</reference>
<dbReference type="PANTHER" id="PTHR46012:SF2">
    <property type="entry name" value="IP22168P"/>
    <property type="match status" value="1"/>
</dbReference>
<keyword evidence="6" id="KW-0735">Signal-anchor</keyword>
<evidence type="ECO:0000313" key="15">
    <source>
        <dbReference type="RefSeq" id="XP_034242473.1"/>
    </source>
</evidence>
<evidence type="ECO:0000256" key="5">
    <source>
        <dbReference type="ARBA" id="ARBA00022692"/>
    </source>
</evidence>
<dbReference type="InterPro" id="IPR051993">
    <property type="entry name" value="Glycosyltransferase_8"/>
</dbReference>
<dbReference type="InParanoid" id="A0A6P8YR31"/>
<evidence type="ECO:0000256" key="3">
    <source>
        <dbReference type="ARBA" id="ARBA00022676"/>
    </source>
</evidence>
<evidence type="ECO:0000256" key="8">
    <source>
        <dbReference type="ARBA" id="ARBA00023136"/>
    </source>
</evidence>
<evidence type="ECO:0000256" key="10">
    <source>
        <dbReference type="ARBA" id="ARBA00037301"/>
    </source>
</evidence>
<dbReference type="KEGG" id="tpal:117645984"/>
<dbReference type="Proteomes" id="UP000515158">
    <property type="component" value="Unplaced"/>
</dbReference>
<dbReference type="FunCoup" id="A0A6P8YR31">
    <property type="interactions" value="774"/>
</dbReference>
<dbReference type="OrthoDB" id="6238971at2759"/>
<dbReference type="Pfam" id="PF01501">
    <property type="entry name" value="Glyco_transf_8"/>
    <property type="match status" value="1"/>
</dbReference>
<protein>
    <recommendedName>
        <fullName evidence="11">UDP-D-xylose:beta-D-glucoside alpha-1,3-D-xylosyltransferase</fullName>
        <ecNumber evidence="11">2.4.2.42</ecNumber>
    </recommendedName>
</protein>
<evidence type="ECO:0000313" key="14">
    <source>
        <dbReference type="Proteomes" id="UP000515158"/>
    </source>
</evidence>
<dbReference type="GeneID" id="117645984"/>
<keyword evidence="7 13" id="KW-1133">Transmembrane helix</keyword>
<keyword evidence="4" id="KW-0808">Transferase</keyword>
<evidence type="ECO:0000256" key="13">
    <source>
        <dbReference type="SAM" id="Phobius"/>
    </source>
</evidence>
<comment type="similarity">
    <text evidence="2">Belongs to the glycosyltransferase 8 family.</text>
</comment>
<dbReference type="CTD" id="43008"/>
<dbReference type="AlphaFoldDB" id="A0A6P8YR31"/>
<evidence type="ECO:0000256" key="12">
    <source>
        <dbReference type="ARBA" id="ARBA00049181"/>
    </source>
</evidence>
<evidence type="ECO:0000256" key="11">
    <source>
        <dbReference type="ARBA" id="ARBA00038854"/>
    </source>
</evidence>
<dbReference type="EC" id="2.4.2.42" evidence="11"/>
<dbReference type="GO" id="GO:0140563">
    <property type="term" value="F:UDP-D-xylose:beta-D-glucoside alpha-1,3-D-xylosyltransferase activity"/>
    <property type="evidence" value="ECO:0007669"/>
    <property type="project" value="UniProtKB-EC"/>
</dbReference>
<dbReference type="GO" id="GO:0016266">
    <property type="term" value="P:protein O-linked glycosylation via N-acetyl-galactosamine"/>
    <property type="evidence" value="ECO:0007669"/>
    <property type="project" value="TreeGrafter"/>
</dbReference>
<keyword evidence="9" id="KW-0325">Glycoprotein</keyword>
<dbReference type="InterPro" id="IPR002495">
    <property type="entry name" value="Glyco_trans_8"/>
</dbReference>
<comment type="subcellular location">
    <subcellularLocation>
        <location evidence="1">Membrane</location>
        <topology evidence="1">Single-pass type II membrane protein</topology>
    </subcellularLocation>
</comment>
<evidence type="ECO:0000256" key="6">
    <source>
        <dbReference type="ARBA" id="ARBA00022968"/>
    </source>
</evidence>
<dbReference type="RefSeq" id="XP_034242473.1">
    <property type="nucleotide sequence ID" value="XM_034386582.1"/>
</dbReference>
<name>A0A6P8YR31_THRPL</name>
<dbReference type="InterPro" id="IPR029044">
    <property type="entry name" value="Nucleotide-diphossugar_trans"/>
</dbReference>
<keyword evidence="14" id="KW-1185">Reference proteome</keyword>
<organism evidence="15">
    <name type="scientific">Thrips palmi</name>
    <name type="common">Melon thrips</name>
    <dbReference type="NCBI Taxonomy" id="161013"/>
    <lineage>
        <taxon>Eukaryota</taxon>
        <taxon>Metazoa</taxon>
        <taxon>Ecdysozoa</taxon>
        <taxon>Arthropoda</taxon>
        <taxon>Hexapoda</taxon>
        <taxon>Insecta</taxon>
        <taxon>Pterygota</taxon>
        <taxon>Neoptera</taxon>
        <taxon>Paraneoptera</taxon>
        <taxon>Thysanoptera</taxon>
        <taxon>Terebrantia</taxon>
        <taxon>Thripoidea</taxon>
        <taxon>Thripidae</taxon>
        <taxon>Thrips</taxon>
    </lineage>
</organism>
<keyword evidence="3" id="KW-0328">Glycosyltransferase</keyword>
<evidence type="ECO:0000256" key="9">
    <source>
        <dbReference type="ARBA" id="ARBA00023180"/>
    </source>
</evidence>
<dbReference type="GO" id="GO:0016020">
    <property type="term" value="C:membrane"/>
    <property type="evidence" value="ECO:0007669"/>
    <property type="project" value="UniProtKB-SubCell"/>
</dbReference>
<evidence type="ECO:0000256" key="1">
    <source>
        <dbReference type="ARBA" id="ARBA00004606"/>
    </source>
</evidence>
<evidence type="ECO:0000256" key="2">
    <source>
        <dbReference type="ARBA" id="ARBA00006351"/>
    </source>
</evidence>
<accession>A0A6P8YR31</accession>
<keyword evidence="8 13" id="KW-0472">Membrane</keyword>
<gene>
    <name evidence="15" type="primary">LOC117645984</name>
</gene>
<dbReference type="SUPFAM" id="SSF53448">
    <property type="entry name" value="Nucleotide-diphospho-sugar transferases"/>
    <property type="match status" value="1"/>
</dbReference>
<proteinExistence type="inferred from homology"/>
<comment type="function">
    <text evidence="10">Glycosyltransferase which elongates the O-linked glucose attached to EGF-like repeats in the extracellular domain of Notch proteins by catalyzing the addition of xylose.</text>
</comment>